<dbReference type="EMBL" id="JAHESF010000001">
    <property type="protein sequence ID" value="MBT1695249.1"/>
    <property type="molecule type" value="Genomic_DNA"/>
</dbReference>
<dbReference type="Pfam" id="PF03009">
    <property type="entry name" value="GDPD"/>
    <property type="match status" value="1"/>
</dbReference>
<dbReference type="InterPro" id="IPR030395">
    <property type="entry name" value="GP_PDE_dom"/>
</dbReference>
<feature type="signal peptide" evidence="1">
    <location>
        <begin position="1"/>
        <end position="20"/>
    </location>
</feature>
<protein>
    <submittedName>
        <fullName evidence="3">Glycerophosphodiester phosphodiesterase</fullName>
    </submittedName>
</protein>
<dbReference type="GO" id="GO:0008081">
    <property type="term" value="F:phosphoric diester hydrolase activity"/>
    <property type="evidence" value="ECO:0007669"/>
    <property type="project" value="InterPro"/>
</dbReference>
<keyword evidence="1" id="KW-0732">Signal</keyword>
<evidence type="ECO:0000313" key="3">
    <source>
        <dbReference type="EMBL" id="MBT1695249.1"/>
    </source>
</evidence>
<dbReference type="PANTHER" id="PTHR46211">
    <property type="entry name" value="GLYCEROPHOSPHORYL DIESTER PHOSPHODIESTERASE"/>
    <property type="match status" value="1"/>
</dbReference>
<sequence length="311" mass="35397">MKKHLTFLTVSLCAVLFVFADCAAQKKKSWKGAPLPKFAREGHRGTRGLMPENTIPSMIRAIAEGANIIEVDIYTTRDGQVIVTHDPYINREFSLTAEGQEIPEADARKYIVHHMDYAEVRKFDVGSKPYAAYPQQKKIRTYIPTFAELIDSVEQYTKSHKLPGTIYNIELKTSVKYDSIYNAKPKVLVDAVMDIVKQKNIGNRFYIQSFDVRPLQVVHQDYPGVTIGFLTGDAKKTPAQNITELGFYPDIYSPQYKLVTPQMKQECKQHKMRLIPWTVNTTEEMQSLISIGVDGIITDYPDRLMKIAGNR</sequence>
<evidence type="ECO:0000259" key="2">
    <source>
        <dbReference type="PROSITE" id="PS51704"/>
    </source>
</evidence>
<dbReference type="SUPFAM" id="SSF51695">
    <property type="entry name" value="PLC-like phosphodiesterases"/>
    <property type="match status" value="1"/>
</dbReference>
<dbReference type="GO" id="GO:0006629">
    <property type="term" value="P:lipid metabolic process"/>
    <property type="evidence" value="ECO:0007669"/>
    <property type="project" value="InterPro"/>
</dbReference>
<feature type="domain" description="GP-PDE" evidence="2">
    <location>
        <begin position="38"/>
        <end position="308"/>
    </location>
</feature>
<gene>
    <name evidence="3" type="ORF">KK083_00085</name>
</gene>
<proteinExistence type="predicted"/>
<keyword evidence="4" id="KW-1185">Reference proteome</keyword>
<evidence type="ECO:0000256" key="1">
    <source>
        <dbReference type="SAM" id="SignalP"/>
    </source>
</evidence>
<dbReference type="Proteomes" id="UP001319200">
    <property type="component" value="Unassembled WGS sequence"/>
</dbReference>
<accession>A0AAP2DJZ9</accession>
<dbReference type="PANTHER" id="PTHR46211:SF14">
    <property type="entry name" value="GLYCEROPHOSPHODIESTER PHOSPHODIESTERASE"/>
    <property type="match status" value="1"/>
</dbReference>
<feature type="chain" id="PRO_5042853078" evidence="1">
    <location>
        <begin position="21"/>
        <end position="311"/>
    </location>
</feature>
<name>A0AAP2DJZ9_9BACT</name>
<comment type="caution">
    <text evidence="3">The sequence shown here is derived from an EMBL/GenBank/DDBJ whole genome shotgun (WGS) entry which is preliminary data.</text>
</comment>
<dbReference type="Gene3D" id="3.20.20.190">
    <property type="entry name" value="Phosphatidylinositol (PI) phosphodiesterase"/>
    <property type="match status" value="1"/>
</dbReference>
<reference evidence="3 4" key="1">
    <citation type="submission" date="2021-05" db="EMBL/GenBank/DDBJ databases">
        <title>A Polyphasic approach of four new species of the genus Ohtaekwangia: Ohtaekwangia histidinii sp. nov., Ohtaekwangia cretensis sp. nov., Ohtaekwangia indiensis sp. nov., Ohtaekwangia reichenbachii sp. nov. from diverse environment.</title>
        <authorList>
            <person name="Octaviana S."/>
        </authorList>
    </citation>
    <scope>NUCLEOTIDE SEQUENCE [LARGE SCALE GENOMIC DNA]</scope>
    <source>
        <strain evidence="3 4">PWU4</strain>
    </source>
</reference>
<dbReference type="InterPro" id="IPR017946">
    <property type="entry name" value="PLC-like_Pdiesterase_TIM-brl"/>
</dbReference>
<dbReference type="PROSITE" id="PS51704">
    <property type="entry name" value="GP_PDE"/>
    <property type="match status" value="1"/>
</dbReference>
<organism evidence="3 4">
    <name type="scientific">Chryseosolibacter histidini</name>
    <dbReference type="NCBI Taxonomy" id="2782349"/>
    <lineage>
        <taxon>Bacteria</taxon>
        <taxon>Pseudomonadati</taxon>
        <taxon>Bacteroidota</taxon>
        <taxon>Cytophagia</taxon>
        <taxon>Cytophagales</taxon>
        <taxon>Chryseotaleaceae</taxon>
        <taxon>Chryseosolibacter</taxon>
    </lineage>
</organism>
<evidence type="ECO:0000313" key="4">
    <source>
        <dbReference type="Proteomes" id="UP001319200"/>
    </source>
</evidence>
<dbReference type="RefSeq" id="WP_254158702.1">
    <property type="nucleotide sequence ID" value="NZ_JAHESF010000001.1"/>
</dbReference>
<dbReference type="AlphaFoldDB" id="A0AAP2DJZ9"/>